<evidence type="ECO:0000313" key="1">
    <source>
        <dbReference type="EMBL" id="CAD8073721.1"/>
    </source>
</evidence>
<comment type="caution">
    <text evidence="1">The sequence shown here is derived from an EMBL/GenBank/DDBJ whole genome shotgun (WGS) entry which is preliminary data.</text>
</comment>
<evidence type="ECO:0000313" key="2">
    <source>
        <dbReference type="Proteomes" id="UP000692954"/>
    </source>
</evidence>
<protein>
    <submittedName>
        <fullName evidence="1">Uncharacterized protein</fullName>
    </submittedName>
</protein>
<dbReference type="Proteomes" id="UP000692954">
    <property type="component" value="Unassembled WGS sequence"/>
</dbReference>
<name>A0A8S1M7B6_9CILI</name>
<proteinExistence type="predicted"/>
<dbReference type="AlphaFoldDB" id="A0A8S1M7B6"/>
<reference evidence="1" key="1">
    <citation type="submission" date="2021-01" db="EMBL/GenBank/DDBJ databases">
        <authorList>
            <consortium name="Genoscope - CEA"/>
            <person name="William W."/>
        </authorList>
    </citation>
    <scope>NUCLEOTIDE SEQUENCE</scope>
</reference>
<keyword evidence="2" id="KW-1185">Reference proteome</keyword>
<gene>
    <name evidence="1" type="ORF">PSON_ATCC_30995.1.T0310103</name>
</gene>
<accession>A0A8S1M7B6</accession>
<dbReference type="EMBL" id="CAJJDN010000031">
    <property type="protein sequence ID" value="CAD8073721.1"/>
    <property type="molecule type" value="Genomic_DNA"/>
</dbReference>
<sequence>MQEIFLKLGTLMILNDQKSFTEGNLYEKTNELQYENKNYVKNLFNIIQIEKRTNKTKLTHYVKINLIEIQRDFQHIISRIESWYISEYIQQKQNQNTILNQL</sequence>
<organism evidence="1 2">
    <name type="scientific">Paramecium sonneborni</name>
    <dbReference type="NCBI Taxonomy" id="65129"/>
    <lineage>
        <taxon>Eukaryota</taxon>
        <taxon>Sar</taxon>
        <taxon>Alveolata</taxon>
        <taxon>Ciliophora</taxon>
        <taxon>Intramacronucleata</taxon>
        <taxon>Oligohymenophorea</taxon>
        <taxon>Peniculida</taxon>
        <taxon>Parameciidae</taxon>
        <taxon>Paramecium</taxon>
    </lineage>
</organism>